<dbReference type="GO" id="GO:0001653">
    <property type="term" value="F:peptide receptor activity"/>
    <property type="evidence" value="ECO:0007669"/>
    <property type="project" value="TreeGrafter"/>
</dbReference>
<keyword evidence="6 12" id="KW-1133">Transmembrane helix</keyword>
<dbReference type="GO" id="GO:0005886">
    <property type="term" value="C:plasma membrane"/>
    <property type="evidence" value="ECO:0007669"/>
    <property type="project" value="TreeGrafter"/>
</dbReference>
<evidence type="ECO:0000256" key="10">
    <source>
        <dbReference type="ARBA" id="ARBA00023293"/>
    </source>
</evidence>
<keyword evidence="4 12" id="KW-0812">Transmembrane</keyword>
<dbReference type="WBParaSite" id="PSAMB.scaffold1706size28558.g14472.t1">
    <property type="protein sequence ID" value="PSAMB.scaffold1706size28558.g14472.t1"/>
    <property type="gene ID" value="PSAMB.scaffold1706size28558.g14472"/>
</dbReference>
<keyword evidence="10" id="KW-0141">cGMP biosynthesis</keyword>
<evidence type="ECO:0000313" key="16">
    <source>
        <dbReference type="WBParaSite" id="PSAMB.scaffold1706size28558.g14472.t1"/>
    </source>
</evidence>
<dbReference type="EC" id="4.6.1.2" evidence="3"/>
<keyword evidence="5" id="KW-0547">Nucleotide-binding</keyword>
<dbReference type="GO" id="GO:0035556">
    <property type="term" value="P:intracellular signal transduction"/>
    <property type="evidence" value="ECO:0007669"/>
    <property type="project" value="InterPro"/>
</dbReference>
<proteinExistence type="predicted"/>
<dbReference type="Gene3D" id="1.10.510.10">
    <property type="entry name" value="Transferase(Phosphotransferase) domain 1"/>
    <property type="match status" value="1"/>
</dbReference>
<feature type="region of interest" description="Disordered" evidence="11">
    <location>
        <begin position="250"/>
        <end position="269"/>
    </location>
</feature>
<evidence type="ECO:0000256" key="7">
    <source>
        <dbReference type="ARBA" id="ARBA00023136"/>
    </source>
</evidence>
<dbReference type="Gene3D" id="3.30.70.1230">
    <property type="entry name" value="Nucleotide cyclase"/>
    <property type="match status" value="1"/>
</dbReference>
<evidence type="ECO:0000256" key="9">
    <source>
        <dbReference type="ARBA" id="ARBA00023239"/>
    </source>
</evidence>
<dbReference type="InterPro" id="IPR001054">
    <property type="entry name" value="A/G_cyclase"/>
</dbReference>
<organism evidence="15 16">
    <name type="scientific">Plectus sambesii</name>
    <dbReference type="NCBI Taxonomy" id="2011161"/>
    <lineage>
        <taxon>Eukaryota</taxon>
        <taxon>Metazoa</taxon>
        <taxon>Ecdysozoa</taxon>
        <taxon>Nematoda</taxon>
        <taxon>Chromadorea</taxon>
        <taxon>Plectida</taxon>
        <taxon>Plectina</taxon>
        <taxon>Plectoidea</taxon>
        <taxon>Plectidae</taxon>
        <taxon>Plectus</taxon>
    </lineage>
</organism>
<evidence type="ECO:0000256" key="2">
    <source>
        <dbReference type="ARBA" id="ARBA00004167"/>
    </source>
</evidence>
<dbReference type="InterPro" id="IPR001245">
    <property type="entry name" value="Ser-Thr/Tyr_kinase_cat_dom"/>
</dbReference>
<dbReference type="InterPro" id="IPR050401">
    <property type="entry name" value="Cyclic_nucleotide_synthase"/>
</dbReference>
<dbReference type="GO" id="GO:0042330">
    <property type="term" value="P:taxis"/>
    <property type="evidence" value="ECO:0007669"/>
    <property type="project" value="UniProtKB-ARBA"/>
</dbReference>
<dbReference type="InterPro" id="IPR001828">
    <property type="entry name" value="ANF_lig-bd_rcpt"/>
</dbReference>
<name>A0A914V9U4_9BILA</name>
<comment type="catalytic activity">
    <reaction evidence="1">
        <text>GTP = 3',5'-cyclic GMP + diphosphate</text>
        <dbReference type="Rhea" id="RHEA:13665"/>
        <dbReference type="ChEBI" id="CHEBI:33019"/>
        <dbReference type="ChEBI" id="CHEBI:37565"/>
        <dbReference type="ChEBI" id="CHEBI:57746"/>
        <dbReference type="EC" id="4.6.1.2"/>
    </reaction>
</comment>
<dbReference type="InterPro" id="IPR029787">
    <property type="entry name" value="Nucleotide_cyclase"/>
</dbReference>
<feature type="transmembrane region" description="Helical" evidence="12">
    <location>
        <begin position="310"/>
        <end position="330"/>
    </location>
</feature>
<keyword evidence="7 12" id="KW-0472">Membrane</keyword>
<dbReference type="PROSITE" id="PS50125">
    <property type="entry name" value="GUANYLATE_CYCLASE_2"/>
    <property type="match status" value="1"/>
</dbReference>
<accession>A0A914V9U4</accession>
<dbReference type="InterPro" id="IPR028082">
    <property type="entry name" value="Peripla_BP_I"/>
</dbReference>
<dbReference type="Pfam" id="PF01094">
    <property type="entry name" value="ANF_receptor"/>
    <property type="match status" value="1"/>
</dbReference>
<dbReference type="Proteomes" id="UP000887566">
    <property type="component" value="Unplaced"/>
</dbReference>
<feature type="domain" description="Protein kinase" evidence="13">
    <location>
        <begin position="364"/>
        <end position="662"/>
    </location>
</feature>
<dbReference type="GO" id="GO:0004016">
    <property type="term" value="F:adenylate cyclase activity"/>
    <property type="evidence" value="ECO:0007669"/>
    <property type="project" value="TreeGrafter"/>
</dbReference>
<dbReference type="PANTHER" id="PTHR11920:SF485">
    <property type="entry name" value="RECEPTOR-TYPE GUANYLATE CYCLASE DAF-11"/>
    <property type="match status" value="1"/>
</dbReference>
<dbReference type="GO" id="GO:0005524">
    <property type="term" value="F:ATP binding"/>
    <property type="evidence" value="ECO:0007669"/>
    <property type="project" value="InterPro"/>
</dbReference>
<dbReference type="FunFam" id="3.30.70.1230:FF:000035">
    <property type="entry name" value="Guanylate cyclase"/>
    <property type="match status" value="1"/>
</dbReference>
<keyword evidence="8" id="KW-0325">Glycoprotein</keyword>
<dbReference type="Pfam" id="PF00211">
    <property type="entry name" value="Guanylate_cyc"/>
    <property type="match status" value="1"/>
</dbReference>
<dbReference type="SUPFAM" id="SSF56112">
    <property type="entry name" value="Protein kinase-like (PK-like)"/>
    <property type="match status" value="1"/>
</dbReference>
<evidence type="ECO:0000256" key="1">
    <source>
        <dbReference type="ARBA" id="ARBA00001436"/>
    </source>
</evidence>
<dbReference type="Gene3D" id="3.40.50.2300">
    <property type="match status" value="2"/>
</dbReference>
<dbReference type="SMART" id="SM00044">
    <property type="entry name" value="CYCc"/>
    <property type="match status" value="1"/>
</dbReference>
<evidence type="ECO:0000313" key="15">
    <source>
        <dbReference type="Proteomes" id="UP000887566"/>
    </source>
</evidence>
<dbReference type="AlphaFoldDB" id="A0A914V9U4"/>
<dbReference type="CDD" id="cd07302">
    <property type="entry name" value="CHD"/>
    <property type="match status" value="1"/>
</dbReference>
<dbReference type="InterPro" id="IPR000719">
    <property type="entry name" value="Prot_kinase_dom"/>
</dbReference>
<dbReference type="GO" id="GO:0009582">
    <property type="term" value="P:detection of abiotic stimulus"/>
    <property type="evidence" value="ECO:0007669"/>
    <property type="project" value="UniProtKB-ARBA"/>
</dbReference>
<protein>
    <recommendedName>
        <fullName evidence="3">guanylate cyclase</fullName>
        <ecNumber evidence="3">4.6.1.2</ecNumber>
    </recommendedName>
</protein>
<keyword evidence="15" id="KW-1185">Reference proteome</keyword>
<dbReference type="GO" id="GO:0004672">
    <property type="term" value="F:protein kinase activity"/>
    <property type="evidence" value="ECO:0007669"/>
    <property type="project" value="InterPro"/>
</dbReference>
<comment type="subcellular location">
    <subcellularLocation>
        <location evidence="2">Membrane</location>
        <topology evidence="2">Single-pass membrane protein</topology>
    </subcellularLocation>
</comment>
<evidence type="ECO:0000259" key="14">
    <source>
        <dbReference type="PROSITE" id="PS50125"/>
    </source>
</evidence>
<dbReference type="SUPFAM" id="SSF53822">
    <property type="entry name" value="Periplasmic binding protein-like I"/>
    <property type="match status" value="1"/>
</dbReference>
<evidence type="ECO:0000256" key="5">
    <source>
        <dbReference type="ARBA" id="ARBA00022741"/>
    </source>
</evidence>
<evidence type="ECO:0000256" key="6">
    <source>
        <dbReference type="ARBA" id="ARBA00022989"/>
    </source>
</evidence>
<dbReference type="GO" id="GO:0043005">
    <property type="term" value="C:neuron projection"/>
    <property type="evidence" value="ECO:0007669"/>
    <property type="project" value="UniProtKB-ARBA"/>
</dbReference>
<sequence length="927" mass="103957">MYYLDGVRAFIGPECSTDMKVMGKMAAVWNVPMMGFGSNAGYFADKRTYPTLARVSLISTNGLTNSLIALIKYYNWTRIALVNGALNDVTSKLRSDDIRLNFPANGIDIVVDVTFPVGTKAQIIATSKELLSVKNNARIIVAMFGAELSNYNEFVEGVEIAGMNTEEFVYLIPVIVQSPAEYALWNYESTSNAMLTSQDFYENKIVIRNNGIKKESMDAMFKLLNNSLGSEIIANMSGAGRCSLRRINHGSMSHRDNGPEERTPPPCGTTAHADTAKAAVVDVNTDIFIPPKDEPSCGYNGSKCNKTVPIVIAVAVCVVIIGLAFAFWFYRRYKENQLLMMPWSIKPENIRFVDSANNHKSTNSLISRKSGHSVITKVPHIDGRHIAVFNNIPVTVRSFVQNDSISLDKKEMQLLFQMRAAVHDNVNQFIGLCFNNPSVDLMITWKYCARGTLKDWIQDEKLKFDDNFKCAFMNNIVAGLEYLHTSSIGYHGCLSSRTCQIDGHWNLKLSDYGLEKTVILWGKTEHIAVVPGELLPHNEWIFLAPEMAKFNNLKNALNEPDSKAQEIYTNEQLQLADMYSFGMVLYEVLFRKEPFHEMESFAAMMAVLNFEPTRGQQPLRPVVPKDIHCHPDLMTLMRQCWSQLPHLRPSIRRVKKVTTSAMNTRGSLVDQMVQMLEEHSTDLEKTVSERTALLEEAKHQSESLLQQILPSSIARKLKIGRPVRPKMYNSATVLFSDIVGFTRLCSSSTPMEVISLLNSLFSGFDMIIRQYDACKIATIGDSYLVVSGIPKSNGNQHAMIIADIALQMREFLDSSRVPHRPNERMQCRWGCHTGPITAAVVGITSPRYVILGETVEIASAMEKSSIKGMIHCSASTFRLLARNYPEFKCKLRGQFNIEGVGTCATFHIVARDAVYPQEDKEEISSYI</sequence>
<dbReference type="InterPro" id="IPR011009">
    <property type="entry name" value="Kinase-like_dom_sf"/>
</dbReference>
<feature type="compositionally biased region" description="Basic and acidic residues" evidence="11">
    <location>
        <begin position="253"/>
        <end position="263"/>
    </location>
</feature>
<dbReference type="SUPFAM" id="SSF55073">
    <property type="entry name" value="Nucleotide cyclase"/>
    <property type="match status" value="1"/>
</dbReference>
<evidence type="ECO:0000256" key="3">
    <source>
        <dbReference type="ARBA" id="ARBA00012202"/>
    </source>
</evidence>
<feature type="domain" description="Guanylate cyclase" evidence="14">
    <location>
        <begin position="732"/>
        <end position="862"/>
    </location>
</feature>
<evidence type="ECO:0000256" key="11">
    <source>
        <dbReference type="SAM" id="MobiDB-lite"/>
    </source>
</evidence>
<keyword evidence="9" id="KW-0456">Lyase</keyword>
<dbReference type="PROSITE" id="PS50011">
    <property type="entry name" value="PROTEIN_KINASE_DOM"/>
    <property type="match status" value="1"/>
</dbReference>
<dbReference type="GO" id="GO:0009266">
    <property type="term" value="P:response to temperature stimulus"/>
    <property type="evidence" value="ECO:0007669"/>
    <property type="project" value="UniProtKB-ARBA"/>
</dbReference>
<evidence type="ECO:0000259" key="13">
    <source>
        <dbReference type="PROSITE" id="PS50011"/>
    </source>
</evidence>
<dbReference type="GO" id="GO:0004383">
    <property type="term" value="F:guanylate cyclase activity"/>
    <property type="evidence" value="ECO:0007669"/>
    <property type="project" value="UniProtKB-EC"/>
</dbReference>
<evidence type="ECO:0000256" key="8">
    <source>
        <dbReference type="ARBA" id="ARBA00023180"/>
    </source>
</evidence>
<dbReference type="Pfam" id="PF07714">
    <property type="entry name" value="PK_Tyr_Ser-Thr"/>
    <property type="match status" value="1"/>
</dbReference>
<dbReference type="GO" id="GO:0007168">
    <property type="term" value="P:receptor guanylyl cyclase signaling pathway"/>
    <property type="evidence" value="ECO:0007669"/>
    <property type="project" value="TreeGrafter"/>
</dbReference>
<reference evidence="16" key="1">
    <citation type="submission" date="2022-11" db="UniProtKB">
        <authorList>
            <consortium name="WormBaseParasite"/>
        </authorList>
    </citation>
    <scope>IDENTIFICATION</scope>
</reference>
<dbReference type="PANTHER" id="PTHR11920">
    <property type="entry name" value="GUANYLYL CYCLASE"/>
    <property type="match status" value="1"/>
</dbReference>
<evidence type="ECO:0000256" key="4">
    <source>
        <dbReference type="ARBA" id="ARBA00022692"/>
    </source>
</evidence>
<evidence type="ECO:0000256" key="12">
    <source>
        <dbReference type="SAM" id="Phobius"/>
    </source>
</evidence>
<dbReference type="GO" id="GO:0009581">
    <property type="term" value="P:detection of external stimulus"/>
    <property type="evidence" value="ECO:0007669"/>
    <property type="project" value="UniProtKB-ARBA"/>
</dbReference>